<dbReference type="Proteomes" id="UP001066276">
    <property type="component" value="Chromosome 6"/>
</dbReference>
<comment type="caution">
    <text evidence="1">The sequence shown here is derived from an EMBL/GenBank/DDBJ whole genome shotgun (WGS) entry which is preliminary data.</text>
</comment>
<accession>A0AAV7Q0V3</accession>
<dbReference type="Pfam" id="PF14825">
    <property type="entry name" value="CFAP77"/>
    <property type="match status" value="1"/>
</dbReference>
<protein>
    <submittedName>
        <fullName evidence="1">Uncharacterized protein</fullName>
    </submittedName>
</protein>
<evidence type="ECO:0000313" key="2">
    <source>
        <dbReference type="Proteomes" id="UP001066276"/>
    </source>
</evidence>
<proteinExistence type="predicted"/>
<reference evidence="1" key="1">
    <citation type="journal article" date="2022" name="bioRxiv">
        <title>Sequencing and chromosome-scale assembly of the giantPleurodeles waltlgenome.</title>
        <authorList>
            <person name="Brown T."/>
            <person name="Elewa A."/>
            <person name="Iarovenko S."/>
            <person name="Subramanian E."/>
            <person name="Araus A.J."/>
            <person name="Petzold A."/>
            <person name="Susuki M."/>
            <person name="Suzuki K.-i.T."/>
            <person name="Hayashi T."/>
            <person name="Toyoda A."/>
            <person name="Oliveira C."/>
            <person name="Osipova E."/>
            <person name="Leigh N.D."/>
            <person name="Simon A."/>
            <person name="Yun M.H."/>
        </authorList>
    </citation>
    <scope>NUCLEOTIDE SEQUENCE</scope>
    <source>
        <strain evidence="1">20211129_DDA</strain>
        <tissue evidence="1">Liver</tissue>
    </source>
</reference>
<keyword evidence="2" id="KW-1185">Reference proteome</keyword>
<organism evidence="1 2">
    <name type="scientific">Pleurodeles waltl</name>
    <name type="common">Iberian ribbed newt</name>
    <dbReference type="NCBI Taxonomy" id="8319"/>
    <lineage>
        <taxon>Eukaryota</taxon>
        <taxon>Metazoa</taxon>
        <taxon>Chordata</taxon>
        <taxon>Craniata</taxon>
        <taxon>Vertebrata</taxon>
        <taxon>Euteleostomi</taxon>
        <taxon>Amphibia</taxon>
        <taxon>Batrachia</taxon>
        <taxon>Caudata</taxon>
        <taxon>Salamandroidea</taxon>
        <taxon>Salamandridae</taxon>
        <taxon>Pleurodelinae</taxon>
        <taxon>Pleurodeles</taxon>
    </lineage>
</organism>
<dbReference type="EMBL" id="JANPWB010000010">
    <property type="protein sequence ID" value="KAJ1134196.1"/>
    <property type="molecule type" value="Genomic_DNA"/>
</dbReference>
<sequence length="78" mass="9297">MVRDFVALNEEAISAGLVKPIEHHYYRKTHDKKRFTDKDPPRFRTFHLPPDMTFGMPVRRFMKCHRHPSVVRLLGSIH</sequence>
<dbReference type="AlphaFoldDB" id="A0AAV7Q0V3"/>
<evidence type="ECO:0000313" key="1">
    <source>
        <dbReference type="EMBL" id="KAJ1134196.1"/>
    </source>
</evidence>
<name>A0AAV7Q0V3_PLEWA</name>
<dbReference type="InterPro" id="IPR029147">
    <property type="entry name" value="CFAP77"/>
</dbReference>
<gene>
    <name evidence="1" type="ORF">NDU88_000651</name>
</gene>